<dbReference type="EMBL" id="FO082277">
    <property type="protein sequence ID" value="CCO14740.1"/>
    <property type="molecule type" value="Genomic_DNA"/>
</dbReference>
<dbReference type="Proteomes" id="UP000198341">
    <property type="component" value="Chromosome 2"/>
</dbReference>
<protein>
    <submittedName>
        <fullName evidence="7">Uncharacterized protein</fullName>
    </submittedName>
</protein>
<dbReference type="InterPro" id="IPR019013">
    <property type="entry name" value="Vma21"/>
</dbReference>
<evidence type="ECO:0000313" key="8">
    <source>
        <dbReference type="Proteomes" id="UP000198341"/>
    </source>
</evidence>
<dbReference type="Pfam" id="PF09446">
    <property type="entry name" value="VMA21"/>
    <property type="match status" value="1"/>
</dbReference>
<feature type="transmembrane region" description="Helical" evidence="6">
    <location>
        <begin position="30"/>
        <end position="53"/>
    </location>
</feature>
<reference evidence="7 8" key="1">
    <citation type="submission" date="2011-10" db="EMBL/GenBank/DDBJ databases">
        <authorList>
            <person name="Genoscope - CEA"/>
        </authorList>
    </citation>
    <scope>NUCLEOTIDE SEQUENCE [LARGE SCALE GENOMIC DNA]</scope>
    <source>
        <strain evidence="7 8">RCC 1105</strain>
    </source>
</reference>
<proteinExistence type="predicted"/>
<dbReference type="RefSeq" id="XP_007514500.1">
    <property type="nucleotide sequence ID" value="XM_007514438.1"/>
</dbReference>
<keyword evidence="8" id="KW-1185">Reference proteome</keyword>
<name>K8EQP1_9CHLO</name>
<evidence type="ECO:0000256" key="3">
    <source>
        <dbReference type="ARBA" id="ARBA00022989"/>
    </source>
</evidence>
<dbReference type="GeneID" id="19017518"/>
<evidence type="ECO:0000313" key="7">
    <source>
        <dbReference type="EMBL" id="CCO14740.1"/>
    </source>
</evidence>
<dbReference type="KEGG" id="bpg:Bathy02g04050"/>
<feature type="transmembrane region" description="Helical" evidence="6">
    <location>
        <begin position="73"/>
        <end position="92"/>
    </location>
</feature>
<dbReference type="GO" id="GO:0031410">
    <property type="term" value="C:cytoplasmic vesicle"/>
    <property type="evidence" value="ECO:0007669"/>
    <property type="project" value="UniProtKB-KW"/>
</dbReference>
<keyword evidence="4 6" id="KW-0472">Membrane</keyword>
<gene>
    <name evidence="7" type="ORF">Bathy02g04050</name>
</gene>
<dbReference type="GO" id="GO:0070072">
    <property type="term" value="P:vacuolar proton-transporting V-type ATPase complex assembly"/>
    <property type="evidence" value="ECO:0007669"/>
    <property type="project" value="InterPro"/>
</dbReference>
<dbReference type="AlphaFoldDB" id="K8EQP1"/>
<evidence type="ECO:0000256" key="2">
    <source>
        <dbReference type="ARBA" id="ARBA00022824"/>
    </source>
</evidence>
<sequence length="104" mass="11506">MASAQRRSAAAKRIEELASEPTTAKALAKLIYYSAAMIVTPLVTYNLSMTRFVPYLYEKYGTEFLENPTTCSGLFAILSVQVVLVMYVISALREDGSSPAMKRE</sequence>
<keyword evidence="2" id="KW-0256">Endoplasmic reticulum</keyword>
<keyword evidence="3 6" id="KW-1133">Transmembrane helix</keyword>
<dbReference type="PANTHER" id="PTHR31792:SF3">
    <property type="entry name" value="VACUOLAR ATPASE ASSEMBLY INTEGRAL MEMBRANE PROTEIN VMA21"/>
    <property type="match status" value="1"/>
</dbReference>
<evidence type="ECO:0000256" key="6">
    <source>
        <dbReference type="SAM" id="Phobius"/>
    </source>
</evidence>
<accession>K8EQP1</accession>
<evidence type="ECO:0000256" key="4">
    <source>
        <dbReference type="ARBA" id="ARBA00023136"/>
    </source>
</evidence>
<evidence type="ECO:0000256" key="1">
    <source>
        <dbReference type="ARBA" id="ARBA00022692"/>
    </source>
</evidence>
<organism evidence="7 8">
    <name type="scientific">Bathycoccus prasinos</name>
    <dbReference type="NCBI Taxonomy" id="41875"/>
    <lineage>
        <taxon>Eukaryota</taxon>
        <taxon>Viridiplantae</taxon>
        <taxon>Chlorophyta</taxon>
        <taxon>Mamiellophyceae</taxon>
        <taxon>Mamiellales</taxon>
        <taxon>Bathycoccaceae</taxon>
        <taxon>Bathycoccus</taxon>
    </lineage>
</organism>
<keyword evidence="1 6" id="KW-0812">Transmembrane</keyword>
<dbReference type="PANTHER" id="PTHR31792">
    <property type="entry name" value="VACUOLAR ATPASE ASSEMBLY INTEGRAL MEMBRANE PROTEIN VMA21"/>
    <property type="match status" value="1"/>
</dbReference>
<evidence type="ECO:0000256" key="5">
    <source>
        <dbReference type="ARBA" id="ARBA00023329"/>
    </source>
</evidence>
<dbReference type="OrthoDB" id="160405at2759"/>
<keyword evidence="5" id="KW-0968">Cytoplasmic vesicle</keyword>
<dbReference type="GO" id="GO:0005789">
    <property type="term" value="C:endoplasmic reticulum membrane"/>
    <property type="evidence" value="ECO:0007669"/>
    <property type="project" value="TreeGrafter"/>
</dbReference>